<feature type="region of interest" description="Disordered" evidence="9">
    <location>
        <begin position="1715"/>
        <end position="1736"/>
    </location>
</feature>
<keyword evidence="2" id="KW-0732">Signal</keyword>
<name>A0A0G4GNA4_9ALVE</name>
<dbReference type="InterPro" id="IPR000152">
    <property type="entry name" value="EGF-type_Asp/Asn_hydroxyl_site"/>
</dbReference>
<dbReference type="PhylomeDB" id="A0A0G4GNA4"/>
<dbReference type="FunFam" id="2.10.25.10:FF:000038">
    <property type="entry name" value="Fibrillin 2"/>
    <property type="match status" value="1"/>
</dbReference>
<feature type="region of interest" description="Disordered" evidence="9">
    <location>
        <begin position="735"/>
        <end position="755"/>
    </location>
</feature>
<feature type="transmembrane region" description="Helical" evidence="10">
    <location>
        <begin position="1138"/>
        <end position="1159"/>
    </location>
</feature>
<dbReference type="InterPro" id="IPR000742">
    <property type="entry name" value="EGF"/>
</dbReference>
<evidence type="ECO:0000256" key="7">
    <source>
        <dbReference type="PROSITE-ProRule" id="PRU00076"/>
    </source>
</evidence>
<feature type="repeat" description="FG-GAP" evidence="8">
    <location>
        <begin position="234"/>
        <end position="295"/>
    </location>
</feature>
<keyword evidence="10" id="KW-0812">Transmembrane</keyword>
<dbReference type="InterPro" id="IPR049883">
    <property type="entry name" value="NOTCH1_EGF-like"/>
</dbReference>
<keyword evidence="10" id="KW-0472">Membrane</keyword>
<evidence type="ECO:0000256" key="5">
    <source>
        <dbReference type="ARBA" id="ARBA00023157"/>
    </source>
</evidence>
<evidence type="ECO:0000259" key="11">
    <source>
        <dbReference type="PROSITE" id="PS50026"/>
    </source>
</evidence>
<protein>
    <recommendedName>
        <fullName evidence="11">EGF-like domain-containing protein</fullName>
    </recommendedName>
</protein>
<dbReference type="PROSITE" id="PS50026">
    <property type="entry name" value="EGF_3"/>
    <property type="match status" value="1"/>
</dbReference>
<dbReference type="VEuPathDB" id="CryptoDB:Cvel_22648"/>
<dbReference type="EMBL" id="CDMZ01001378">
    <property type="protein sequence ID" value="CEM31664.1"/>
    <property type="molecule type" value="Genomic_DNA"/>
</dbReference>
<dbReference type="SUPFAM" id="SSF57196">
    <property type="entry name" value="EGF/Laminin"/>
    <property type="match status" value="1"/>
</dbReference>
<feature type="transmembrane region" description="Helical" evidence="10">
    <location>
        <begin position="2057"/>
        <end position="2083"/>
    </location>
</feature>
<dbReference type="SMART" id="SM00179">
    <property type="entry name" value="EGF_CA"/>
    <property type="match status" value="2"/>
</dbReference>
<dbReference type="Pfam" id="PF01839">
    <property type="entry name" value="FG-GAP"/>
    <property type="match status" value="1"/>
</dbReference>
<dbReference type="InterPro" id="IPR018097">
    <property type="entry name" value="EGF_Ca-bd_CS"/>
</dbReference>
<keyword evidence="6" id="KW-0325">Glycoprotein</keyword>
<evidence type="ECO:0000256" key="9">
    <source>
        <dbReference type="SAM" id="MobiDB-lite"/>
    </source>
</evidence>
<evidence type="ECO:0000256" key="4">
    <source>
        <dbReference type="ARBA" id="ARBA00022801"/>
    </source>
</evidence>
<evidence type="ECO:0000256" key="10">
    <source>
        <dbReference type="SAM" id="Phobius"/>
    </source>
</evidence>
<evidence type="ECO:0000256" key="3">
    <source>
        <dbReference type="ARBA" id="ARBA00022737"/>
    </source>
</evidence>
<keyword evidence="3" id="KW-0677">Repeat</keyword>
<dbReference type="SUPFAM" id="SSF69318">
    <property type="entry name" value="Integrin alpha N-terminal domain"/>
    <property type="match status" value="1"/>
</dbReference>
<keyword evidence="10" id="KW-1133">Transmembrane helix</keyword>
<dbReference type="Gene3D" id="2.130.10.130">
    <property type="entry name" value="Integrin alpha, N-terminal"/>
    <property type="match status" value="3"/>
</dbReference>
<dbReference type="PROSITE" id="PS00010">
    <property type="entry name" value="ASX_HYDROXYL"/>
    <property type="match status" value="1"/>
</dbReference>
<dbReference type="Pfam" id="PF07645">
    <property type="entry name" value="EGF_CA"/>
    <property type="match status" value="1"/>
</dbReference>
<dbReference type="GO" id="GO:0016787">
    <property type="term" value="F:hydrolase activity"/>
    <property type="evidence" value="ECO:0007669"/>
    <property type="project" value="UniProtKB-KW"/>
</dbReference>
<proteinExistence type="predicted"/>
<feature type="region of interest" description="Disordered" evidence="9">
    <location>
        <begin position="1580"/>
        <end position="1611"/>
    </location>
</feature>
<feature type="transmembrane region" description="Helical" evidence="10">
    <location>
        <begin position="1844"/>
        <end position="1867"/>
    </location>
</feature>
<keyword evidence="1 7" id="KW-0245">EGF-like domain</keyword>
<dbReference type="Pfam" id="PF12947">
    <property type="entry name" value="EGF_3"/>
    <property type="match status" value="1"/>
</dbReference>
<sequence length="2132" mass="226212">MHVYIQHVVNLLFPCQLLIYSLAFTVIGPVVVDGTAVGGTLEELTHAASAVPRKGGGGHATGRENLKAAAGTQRRRLWDATTVLSSSYLTGSNGFYVAGVTSQGNLGGASGITTVGDVNNDGVDDFILGEGGAGNAYVIFGRDWKSSSFPAEIDLSTLDGTNGFKIIGSTSTLFAWTFGTGGGDFNNDGIADIIIGAAEENVSGATGSNNGKIYLIFGKASWSATVTASALSGSDGVIFNGVGDGSRLGFGVGNAGDVNGDGIDDITFTAYRTNQGGTDSGAVFVYFGKSSGWTSPITVTGSIMDGVVGFRINGEAGDQLGVEMAGNVDINNDGIKDIIFSGWIADPVSSNEGRVHVFYGKSSSTFSGTYSVTDIDGTNGFTVNGVVTEGRLGSVVAGLGDVNGDGIDDWIAGAYLSTPESLSSAGEAVVIFGSSDFSALDAADGSTDGKWKVDALDGSNGFRFYGTAANDNAGVDVQGPGDVNGDGVNDILISSVADPNGLSNAGEAYLVFGRKVSTAGNFASVLRPSDLDGTNGIIFQGSAAGDQSQNLGRAGDINKDGVNDFIVGAHKASPNSLSTAGEVYVLFGKADECTLGTHNCHATHATCTDTVNSFSCTCNSGYSGTGVACSISSTSTVCTGESGCLEEWTCASYGDCERLISETDGICQCVDVDECALGTHVCPSIATCKNTPGAYECELPETVETSTLEADSGEDEGAAGTVLLLNSLKSFVETTTGTGTGSDGSTPASSTSESLASTKAVADKISSTISNIQSSGRTLTSEETESFTTVLATTSKGLDSLLSGTDSSSLSQNQKDSQTSEITNSVTALASSLSAVVSRSSSVPKSRSGKSLVGSQLPVLSSLEKTLQSASADAGVTAGGDASGANGTALASRRKELQSATDSVIKTATASIAPLVLRQATSSGSSVMSTDSFSVAATALPSPTAVADARSLSAEVGPLSISLKSFSDATAERLRALAGTCGDSDQAFLGLAVVTWGSDVRNYVGGTAKFGASQSVRLMWCGEDVGARVFGSDQMSVTVGGLQGAGGDGSGNRRRRRLSSSVEEEGGCSSFDGENDQWSSLCKSVAGGGCECEGAGAGLMETEFGEAIGDVASILAGADLSVLWQFDRAREGATIDNALLWVVGALLGGFLLHILIAIWRDRCSPRTSMSVVEAACLNTKAVLAAAWENRHQMNMCSFEFVSEQIEKMVTEGDTGLRDRYQHPFSSDCAYPLNTPPQTAEAEEAESNDAAVSGELGDSLDLQALSFRQTDLVALLTADAQKVLAQGVRGTRNLERGQEAVVITPEVALIEDRNHSCDSTRKGNVPLRPPLHAPLWDPRPPPVLPFSLRLSLSARWRRDLIVEPFGDADWQLLSAARFLICSGHFKRRLEFLAERQASRYRMLETLVRSWLVRKGLRKSDSFLPSEKRKGQTAPNMTFCANLRGFLLPWPAACPPIGSGELYQTQIVSADGQSYVQKTKDLTVLLTIGSSFLQIRAFSRQHDLSVALPSPMLDKYGLFLSPNLNPGNGRARSVLVVVPQRCVLDSGSRIISDSRLASRDFLFARKEGENDARTPVPLRVWKGRQTGKSAEKKNERGAVRHQKQGSVERSTSRLSPLEGAVEFLEESPHCSVLRLFVRCPEAPSGVVGLDMSNARPVTKEEIDQIENEQGSGAFVGEKHFMGSRQGEGVEKGGGVQENQDRRFSMNKKMNQIVQTINQCSGGGGKDRKHPFPTLEESHCEKRRVAAEETKFEGQTQGVEESRETIEVLCQIADQLLQWKRDRSAAFRSMPVWTNLGKQLEEDMKRIRPFGWSTAYLAARLFLRPLQVSVLGKSSDRHADALIPRATAVLISWTSAFSFLFLFALFFGVLSEDTPEISEDMGFLEILSAVVSTFTGRTILAAFLIYGLTLPVSMLTDFLLRPRTPQVTMLKNLSEKARRGGRVTVEDANYFWGSRVSTCRPPEEKGSCCCLKRGASEKKEKGRQSLTANAVQSLLPSSRRRREAVNSLVGWRRKKVGEEREKRVVEDGSSEMSIYRASKKWVLPESYRAWWLWRNHQRTVGGICFCVFWILLCAFYLVCFALNYPVRPADLAQVGTTVLGLLIIHGVIRPLFLSAGLGASLVLLLSVMQHPGTDL</sequence>
<feature type="compositionally biased region" description="Polar residues" evidence="9">
    <location>
        <begin position="1602"/>
        <end position="1611"/>
    </location>
</feature>
<dbReference type="PROSITE" id="PS51470">
    <property type="entry name" value="FG_GAP"/>
    <property type="match status" value="1"/>
</dbReference>
<organism evidence="12">
    <name type="scientific">Chromera velia CCMP2878</name>
    <dbReference type="NCBI Taxonomy" id="1169474"/>
    <lineage>
        <taxon>Eukaryota</taxon>
        <taxon>Sar</taxon>
        <taxon>Alveolata</taxon>
        <taxon>Colpodellida</taxon>
        <taxon>Chromeraceae</taxon>
        <taxon>Chromera</taxon>
    </lineage>
</organism>
<dbReference type="InterPro" id="IPR013519">
    <property type="entry name" value="Int_alpha_beta-p"/>
</dbReference>
<accession>A0A0G4GNA4</accession>
<feature type="domain" description="EGF-like" evidence="11">
    <location>
        <begin position="589"/>
        <end position="630"/>
    </location>
</feature>
<dbReference type="CDD" id="cd00054">
    <property type="entry name" value="EGF_CA"/>
    <property type="match status" value="2"/>
</dbReference>
<feature type="compositionally biased region" description="Low complexity" evidence="9">
    <location>
        <begin position="743"/>
        <end position="755"/>
    </location>
</feature>
<comment type="caution">
    <text evidence="7">Lacks conserved residue(s) required for the propagation of feature annotation.</text>
</comment>
<dbReference type="PANTHER" id="PTHR23221:SF7">
    <property type="entry name" value="PHOSPHATIDYLINOSITOL-GLYCAN-SPECIFIC PHOSPHOLIPASE D"/>
    <property type="match status" value="1"/>
</dbReference>
<dbReference type="GO" id="GO:0005509">
    <property type="term" value="F:calcium ion binding"/>
    <property type="evidence" value="ECO:0007669"/>
    <property type="project" value="InterPro"/>
</dbReference>
<gene>
    <name evidence="12" type="ORF">Cvel_22648</name>
</gene>
<dbReference type="InterPro" id="IPR001881">
    <property type="entry name" value="EGF-like_Ca-bd_dom"/>
</dbReference>
<evidence type="ECO:0000256" key="6">
    <source>
        <dbReference type="ARBA" id="ARBA00023180"/>
    </source>
</evidence>
<evidence type="ECO:0000256" key="8">
    <source>
        <dbReference type="PROSITE-ProRule" id="PRU00803"/>
    </source>
</evidence>
<dbReference type="InterPro" id="IPR024731">
    <property type="entry name" value="NELL2-like_EGF"/>
</dbReference>
<dbReference type="SMART" id="SM00191">
    <property type="entry name" value="Int_alpha"/>
    <property type="match status" value="7"/>
</dbReference>
<evidence type="ECO:0000256" key="1">
    <source>
        <dbReference type="ARBA" id="ARBA00022536"/>
    </source>
</evidence>
<dbReference type="InterPro" id="IPR028994">
    <property type="entry name" value="Integrin_alpha_N"/>
</dbReference>
<keyword evidence="5" id="KW-1015">Disulfide bond</keyword>
<evidence type="ECO:0000313" key="12">
    <source>
        <dbReference type="EMBL" id="CEM31664.1"/>
    </source>
</evidence>
<dbReference type="PROSITE" id="PS01186">
    <property type="entry name" value="EGF_2"/>
    <property type="match status" value="1"/>
</dbReference>
<dbReference type="Gene3D" id="2.10.25.10">
    <property type="entry name" value="Laminin"/>
    <property type="match status" value="1"/>
</dbReference>
<dbReference type="SMART" id="SM00181">
    <property type="entry name" value="EGF"/>
    <property type="match status" value="1"/>
</dbReference>
<keyword evidence="4" id="KW-0378">Hydrolase</keyword>
<feature type="transmembrane region" description="Helical" evidence="10">
    <location>
        <begin position="2095"/>
        <end position="2122"/>
    </location>
</feature>
<dbReference type="PROSITE" id="PS01187">
    <property type="entry name" value="EGF_CA"/>
    <property type="match status" value="1"/>
</dbReference>
<reference evidence="12" key="1">
    <citation type="submission" date="2014-11" db="EMBL/GenBank/DDBJ databases">
        <authorList>
            <person name="Otto D Thomas"/>
            <person name="Naeem Raeece"/>
        </authorList>
    </citation>
    <scope>NUCLEOTIDE SEQUENCE</scope>
</reference>
<evidence type="ECO:0000256" key="2">
    <source>
        <dbReference type="ARBA" id="ARBA00022729"/>
    </source>
</evidence>
<dbReference type="PANTHER" id="PTHR23221">
    <property type="entry name" value="GLYCOSYLPHOSPHATIDYLINOSITOL PHOSPHOLIPASE D"/>
    <property type="match status" value="1"/>
</dbReference>
<dbReference type="InterPro" id="IPR013517">
    <property type="entry name" value="FG-GAP"/>
</dbReference>
<feature type="compositionally biased region" description="Basic and acidic residues" evidence="9">
    <location>
        <begin position="1587"/>
        <end position="1596"/>
    </location>
</feature>